<evidence type="ECO:0000313" key="1">
    <source>
        <dbReference type="EMBL" id="ELU43961.1"/>
    </source>
</evidence>
<sequence>MGGCLSKTVITPQSHVSIAVFSIENTWAGNEIQVGPLDQLWFYSAHQTSKPSDCPSVRKGCQFKINGALENHCKSRDEFMNRQNVEYTFLVCVIIRGPVTS</sequence>
<proteinExistence type="predicted"/>
<keyword evidence="2" id="KW-1185">Reference proteome</keyword>
<dbReference type="AlphaFoldDB" id="L8X0V8"/>
<dbReference type="HOGENOM" id="CLU_2293589_0_0_1"/>
<organism evidence="1 2">
    <name type="scientific">Thanatephorus cucumeris (strain AG1-IA)</name>
    <name type="common">Rice sheath blight fungus</name>
    <name type="synonym">Rhizoctonia solani</name>
    <dbReference type="NCBI Taxonomy" id="983506"/>
    <lineage>
        <taxon>Eukaryota</taxon>
        <taxon>Fungi</taxon>
        <taxon>Dikarya</taxon>
        <taxon>Basidiomycota</taxon>
        <taxon>Agaricomycotina</taxon>
        <taxon>Agaricomycetes</taxon>
        <taxon>Cantharellales</taxon>
        <taxon>Ceratobasidiaceae</taxon>
        <taxon>Rhizoctonia</taxon>
        <taxon>Rhizoctonia solani AG-1</taxon>
    </lineage>
</organism>
<evidence type="ECO:0000313" key="2">
    <source>
        <dbReference type="Proteomes" id="UP000011668"/>
    </source>
</evidence>
<reference evidence="1 2" key="1">
    <citation type="journal article" date="2013" name="Nat. Commun.">
        <title>The evolution and pathogenic mechanisms of the rice sheath blight pathogen.</title>
        <authorList>
            <person name="Zheng A."/>
            <person name="Lin R."/>
            <person name="Xu L."/>
            <person name="Qin P."/>
            <person name="Tang C."/>
            <person name="Ai P."/>
            <person name="Zhang D."/>
            <person name="Liu Y."/>
            <person name="Sun Z."/>
            <person name="Feng H."/>
            <person name="Wang Y."/>
            <person name="Chen Y."/>
            <person name="Liang X."/>
            <person name="Fu R."/>
            <person name="Li Q."/>
            <person name="Zhang J."/>
            <person name="Yu X."/>
            <person name="Xie Z."/>
            <person name="Ding L."/>
            <person name="Guan P."/>
            <person name="Tang J."/>
            <person name="Liang Y."/>
            <person name="Wang S."/>
            <person name="Deng Q."/>
            <person name="Li S."/>
            <person name="Zhu J."/>
            <person name="Wang L."/>
            <person name="Liu H."/>
            <person name="Li P."/>
        </authorList>
    </citation>
    <scope>NUCLEOTIDE SEQUENCE [LARGE SCALE GENOMIC DNA]</scope>
    <source>
        <strain evidence="2">AG-1 IA</strain>
    </source>
</reference>
<name>L8X0V8_THACA</name>
<protein>
    <submittedName>
        <fullName evidence="1">Uncharacterized protein</fullName>
    </submittedName>
</protein>
<comment type="caution">
    <text evidence="1">The sequence shown here is derived from an EMBL/GenBank/DDBJ whole genome shotgun (WGS) entry which is preliminary data.</text>
</comment>
<dbReference type="Proteomes" id="UP000011668">
    <property type="component" value="Unassembled WGS sequence"/>
</dbReference>
<gene>
    <name evidence="1" type="ORF">AG1IA_02002</name>
</gene>
<accession>L8X0V8</accession>
<dbReference type="EMBL" id="AFRT01000456">
    <property type="protein sequence ID" value="ELU43961.1"/>
    <property type="molecule type" value="Genomic_DNA"/>
</dbReference>